<dbReference type="PRINTS" id="PR00119">
    <property type="entry name" value="CATATPASE"/>
</dbReference>
<dbReference type="NCBIfam" id="TIGR01494">
    <property type="entry name" value="ATPase_P-type"/>
    <property type="match status" value="2"/>
</dbReference>
<dbReference type="SMART" id="SM00831">
    <property type="entry name" value="Cation_ATPase_N"/>
    <property type="match status" value="1"/>
</dbReference>
<protein>
    <submittedName>
        <fullName evidence="11">HAD ATPase, P-type, IC family protein</fullName>
        <ecNumber evidence="11">3.6.3.-</ecNumber>
    </submittedName>
</protein>
<organism evidence="11 12">
    <name type="scientific">Rhizobium leguminosarum</name>
    <dbReference type="NCBI Taxonomy" id="384"/>
    <lineage>
        <taxon>Bacteria</taxon>
        <taxon>Pseudomonadati</taxon>
        <taxon>Pseudomonadota</taxon>
        <taxon>Alphaproteobacteria</taxon>
        <taxon>Hyphomicrobiales</taxon>
        <taxon>Rhizobiaceae</taxon>
        <taxon>Rhizobium/Agrobacterium group</taxon>
        <taxon>Rhizobium</taxon>
    </lineage>
</organism>
<proteinExistence type="inferred from homology"/>
<feature type="transmembrane region" description="Helical" evidence="9">
    <location>
        <begin position="877"/>
        <end position="896"/>
    </location>
</feature>
<evidence type="ECO:0000256" key="4">
    <source>
        <dbReference type="ARBA" id="ARBA00022741"/>
    </source>
</evidence>
<dbReference type="GO" id="GO:0016887">
    <property type="term" value="F:ATP hydrolysis activity"/>
    <property type="evidence" value="ECO:0007669"/>
    <property type="project" value="InterPro"/>
</dbReference>
<dbReference type="Pfam" id="PF08282">
    <property type="entry name" value="Hydrolase_3"/>
    <property type="match status" value="1"/>
</dbReference>
<dbReference type="InterPro" id="IPR023299">
    <property type="entry name" value="ATPase_P-typ_cyto_dom_N"/>
</dbReference>
<keyword evidence="6" id="KW-1278">Translocase</keyword>
<dbReference type="InterPro" id="IPR050510">
    <property type="entry name" value="Cation_transp_ATPase_P-type"/>
</dbReference>
<dbReference type="InterPro" id="IPR018303">
    <property type="entry name" value="ATPase_P-typ_P_site"/>
</dbReference>
<dbReference type="GO" id="GO:0005391">
    <property type="term" value="F:P-type sodium:potassium-exchanging transporter activity"/>
    <property type="evidence" value="ECO:0007669"/>
    <property type="project" value="TreeGrafter"/>
</dbReference>
<dbReference type="InterPro" id="IPR023298">
    <property type="entry name" value="ATPase_P-typ_TM_dom_sf"/>
</dbReference>
<dbReference type="GO" id="GO:0036376">
    <property type="term" value="P:sodium ion export across plasma membrane"/>
    <property type="evidence" value="ECO:0007669"/>
    <property type="project" value="TreeGrafter"/>
</dbReference>
<dbReference type="InterPro" id="IPR044492">
    <property type="entry name" value="P_typ_ATPase_HD_dom"/>
</dbReference>
<keyword evidence="7 9" id="KW-1133">Transmembrane helix</keyword>
<reference evidence="11 12" key="1">
    <citation type="submission" date="2018-07" db="EMBL/GenBank/DDBJ databases">
        <title>Rhizobium leguminosarum strain:ATCC 14479 Genome sequencing and assembly.</title>
        <authorList>
            <person name="Chakraborty R."/>
        </authorList>
    </citation>
    <scope>NUCLEOTIDE SEQUENCE [LARGE SCALE GENOMIC DNA]</scope>
    <source>
        <strain evidence="11 12">ATCC 14479</strain>
        <plasmid evidence="12">Plasmid unnamed1</plasmid>
    </source>
</reference>
<dbReference type="Pfam" id="PF00690">
    <property type="entry name" value="Cation_ATPase_N"/>
    <property type="match status" value="1"/>
</dbReference>
<dbReference type="Gene3D" id="3.40.50.1000">
    <property type="entry name" value="HAD superfamily/HAD-like"/>
    <property type="match status" value="1"/>
</dbReference>
<geneLocation type="plasmid" evidence="11 12">
    <name>unnamed1</name>
</geneLocation>
<dbReference type="SUPFAM" id="SSF81660">
    <property type="entry name" value="Metal cation-transporting ATPase, ATP-binding domain N"/>
    <property type="match status" value="1"/>
</dbReference>
<evidence type="ECO:0000313" key="12">
    <source>
        <dbReference type="Proteomes" id="UP000251166"/>
    </source>
</evidence>
<dbReference type="GO" id="GO:0030007">
    <property type="term" value="P:intracellular potassium ion homeostasis"/>
    <property type="evidence" value="ECO:0007669"/>
    <property type="project" value="TreeGrafter"/>
</dbReference>
<comment type="similarity">
    <text evidence="2">Belongs to the cation transport ATPase (P-type) (TC 3.A.3) family. Type IIA subfamily.</text>
</comment>
<keyword evidence="4" id="KW-0547">Nucleotide-binding</keyword>
<dbReference type="SFLD" id="SFLDG00002">
    <property type="entry name" value="C1.7:_P-type_atpase_like"/>
    <property type="match status" value="1"/>
</dbReference>
<evidence type="ECO:0000256" key="8">
    <source>
        <dbReference type="ARBA" id="ARBA00023136"/>
    </source>
</evidence>
<feature type="transmembrane region" description="Helical" evidence="9">
    <location>
        <begin position="69"/>
        <end position="96"/>
    </location>
</feature>
<evidence type="ECO:0000256" key="7">
    <source>
        <dbReference type="ARBA" id="ARBA00022989"/>
    </source>
</evidence>
<dbReference type="SUPFAM" id="SSF81653">
    <property type="entry name" value="Calcium ATPase, transduction domain A"/>
    <property type="match status" value="1"/>
</dbReference>
<feature type="transmembrane region" description="Helical" evidence="9">
    <location>
        <begin position="781"/>
        <end position="800"/>
    </location>
</feature>
<feature type="transmembrane region" description="Helical" evidence="9">
    <location>
        <begin position="258"/>
        <end position="278"/>
    </location>
</feature>
<dbReference type="PROSITE" id="PS00154">
    <property type="entry name" value="ATPASE_E1_E2"/>
    <property type="match status" value="1"/>
</dbReference>
<dbReference type="AlphaFoldDB" id="A0A2Z4YRM7"/>
<dbReference type="Proteomes" id="UP000251166">
    <property type="component" value="Plasmid unnamed1"/>
</dbReference>
<dbReference type="Gene3D" id="1.20.1110.10">
    <property type="entry name" value="Calcium-transporting ATPase, transmembrane domain"/>
    <property type="match status" value="1"/>
</dbReference>
<dbReference type="EMBL" id="CP030761">
    <property type="protein sequence ID" value="AXA42975.1"/>
    <property type="molecule type" value="Genomic_DNA"/>
</dbReference>
<keyword evidence="11" id="KW-0614">Plasmid</keyword>
<dbReference type="GO" id="GO:1902600">
    <property type="term" value="P:proton transmembrane transport"/>
    <property type="evidence" value="ECO:0007669"/>
    <property type="project" value="TreeGrafter"/>
</dbReference>
<accession>A0A2Z4YRM7</accession>
<sequence>MRARRYGAPSLGTNSLTKIKARLPDIPSYEGMNHAGQIRCDETGLSQAEAEALLRRFGRNELPKSIAPGFLLVFAHQFLSPLIYILICAAAVSTIVSDLKDAAFIAVVLILNGAIGASQEYSAGKAAAALRNLEQPSALVIRDGMQQTIAATDLVPGDLLMLESGRRAPADLTLLACDDLQCDESLLTGESVPVRKFANGSGSSQVFAGTMIVRGRGRGRVSATGSATELGRIANSVSERSRSQPPLLIRLEYFSRNIAYSVAVATALLLAAGLARGLSLHDLFLMSVGLAVSAIPEGLPVAITVALAISMRRMSKANVIVRNMTAVEALGSCTMIATDKTGTLTMNELTATEMILPEGTRLFFDAGHDLDRCELHAPGITREVAAERAFSLLKAAALPNEATLQQQADGWSGTGDTVDIALLAAARKAGIDHRHLRADFPALSAIPYEPDLRYAASFHDAEDSVHVFVKGSPETVLAMADRMDTGKGFVALDNAALVKQKEDLADRGLRVLAFAYGQMAAASDDIYGRHHLVNLVFLGFVGMKDPIRPEVPDAIRRCRTAGIAVAMITGDDPRTAAAIGAEAGLDFDVDQIATGAEIAKAEQEGAAILDALTARTRLYARAQPAQKLSIVLSLARQGHFVAMTGDGVNDAPALKHAHVGVAMGRKGTDVAKDSADIIITDDNFSSVVAGIGEGRVAYANIRKVIFMLISTGAAEVLLFMLAIPLGLPMPLLPVQLLWLNLVTNGIQDVTLGAEKAEGDEFRRPPRKPSEPILDRLMLRRVLLSTLVMGLGGFAVFYWLLQNGYSEGAARNMLLLLFVLFENVQTCNSRSEYQPLFKQGFGGNVLLLVAVLVAQAVHMLAMHIPLLSDILALEPVSLGEWAALLALACALLAVSEVDKGWNARRQRGDN</sequence>
<keyword evidence="8 9" id="KW-0472">Membrane</keyword>
<dbReference type="Pfam" id="PF00122">
    <property type="entry name" value="E1-E2_ATPase"/>
    <property type="match status" value="1"/>
</dbReference>
<feature type="transmembrane region" description="Helical" evidence="9">
    <location>
        <begin position="102"/>
        <end position="121"/>
    </location>
</feature>
<dbReference type="InterPro" id="IPR036412">
    <property type="entry name" value="HAD-like_sf"/>
</dbReference>
<dbReference type="GO" id="GO:0005886">
    <property type="term" value="C:plasma membrane"/>
    <property type="evidence" value="ECO:0007669"/>
    <property type="project" value="TreeGrafter"/>
</dbReference>
<dbReference type="Pfam" id="PF00689">
    <property type="entry name" value="Cation_ATPase_C"/>
    <property type="match status" value="1"/>
</dbReference>
<evidence type="ECO:0000313" key="11">
    <source>
        <dbReference type="EMBL" id="AXA42975.1"/>
    </source>
</evidence>
<keyword evidence="11" id="KW-0378">Hydrolase</keyword>
<feature type="domain" description="Cation-transporting P-type ATPase N-terminal" evidence="10">
    <location>
        <begin position="30"/>
        <end position="98"/>
    </location>
</feature>
<dbReference type="GO" id="GO:1990573">
    <property type="term" value="P:potassium ion import across plasma membrane"/>
    <property type="evidence" value="ECO:0007669"/>
    <property type="project" value="TreeGrafter"/>
</dbReference>
<comment type="subcellular location">
    <subcellularLocation>
        <location evidence="1">Membrane</location>
        <topology evidence="1">Multi-pass membrane protein</topology>
    </subcellularLocation>
</comment>
<dbReference type="GO" id="GO:0006883">
    <property type="term" value="P:intracellular sodium ion homeostasis"/>
    <property type="evidence" value="ECO:0007669"/>
    <property type="project" value="TreeGrafter"/>
</dbReference>
<dbReference type="GO" id="GO:0005524">
    <property type="term" value="F:ATP binding"/>
    <property type="evidence" value="ECO:0007669"/>
    <property type="project" value="UniProtKB-KW"/>
</dbReference>
<dbReference type="PANTHER" id="PTHR43294:SF20">
    <property type="entry name" value="P-TYPE ATPASE"/>
    <property type="match status" value="1"/>
</dbReference>
<keyword evidence="3 9" id="KW-0812">Transmembrane</keyword>
<dbReference type="SUPFAM" id="SSF81665">
    <property type="entry name" value="Calcium ATPase, transmembrane domain M"/>
    <property type="match status" value="1"/>
</dbReference>
<evidence type="ECO:0000256" key="6">
    <source>
        <dbReference type="ARBA" id="ARBA00022967"/>
    </source>
</evidence>
<dbReference type="SFLD" id="SFLDF00027">
    <property type="entry name" value="p-type_atpase"/>
    <property type="match status" value="1"/>
</dbReference>
<dbReference type="SFLD" id="SFLDS00003">
    <property type="entry name" value="Haloacid_Dehalogenase"/>
    <property type="match status" value="1"/>
</dbReference>
<keyword evidence="5" id="KW-0067">ATP-binding</keyword>
<evidence type="ECO:0000259" key="10">
    <source>
        <dbReference type="SMART" id="SM00831"/>
    </source>
</evidence>
<evidence type="ECO:0000256" key="2">
    <source>
        <dbReference type="ARBA" id="ARBA00005675"/>
    </source>
</evidence>
<dbReference type="InterPro" id="IPR023214">
    <property type="entry name" value="HAD_sf"/>
</dbReference>
<dbReference type="InterPro" id="IPR004014">
    <property type="entry name" value="ATPase_P-typ_cation-transptr_N"/>
</dbReference>
<dbReference type="PRINTS" id="PR00120">
    <property type="entry name" value="HATPASE"/>
</dbReference>
<dbReference type="InterPro" id="IPR008250">
    <property type="entry name" value="ATPase_P-typ_transduc_dom_A_sf"/>
</dbReference>
<feature type="transmembrane region" description="Helical" evidence="9">
    <location>
        <begin position="704"/>
        <end position="727"/>
    </location>
</feature>
<name>A0A2Z4YRM7_RHILE</name>
<dbReference type="EC" id="3.6.3.-" evidence="11"/>
<dbReference type="SUPFAM" id="SSF56784">
    <property type="entry name" value="HAD-like"/>
    <property type="match status" value="1"/>
</dbReference>
<evidence type="ECO:0000256" key="5">
    <source>
        <dbReference type="ARBA" id="ARBA00022840"/>
    </source>
</evidence>
<evidence type="ECO:0000256" key="1">
    <source>
        <dbReference type="ARBA" id="ARBA00004141"/>
    </source>
</evidence>
<dbReference type="InterPro" id="IPR006068">
    <property type="entry name" value="ATPase_P-typ_cation-transptr_C"/>
</dbReference>
<dbReference type="Gene3D" id="3.40.1110.10">
    <property type="entry name" value="Calcium-transporting ATPase, cytoplasmic domain N"/>
    <property type="match status" value="1"/>
</dbReference>
<gene>
    <name evidence="11" type="ORF">DLJ82_5414</name>
</gene>
<evidence type="ECO:0000256" key="9">
    <source>
        <dbReference type="SAM" id="Phobius"/>
    </source>
</evidence>
<dbReference type="Gene3D" id="2.70.150.10">
    <property type="entry name" value="Calcium-transporting ATPase, cytoplasmic transduction domain A"/>
    <property type="match status" value="1"/>
</dbReference>
<feature type="transmembrane region" description="Helical" evidence="9">
    <location>
        <begin position="844"/>
        <end position="865"/>
    </location>
</feature>
<dbReference type="PANTHER" id="PTHR43294">
    <property type="entry name" value="SODIUM/POTASSIUM-TRANSPORTING ATPASE SUBUNIT ALPHA"/>
    <property type="match status" value="1"/>
</dbReference>
<evidence type="ECO:0000256" key="3">
    <source>
        <dbReference type="ARBA" id="ARBA00022692"/>
    </source>
</evidence>
<dbReference type="InterPro" id="IPR059000">
    <property type="entry name" value="ATPase_P-type_domA"/>
</dbReference>
<dbReference type="InterPro" id="IPR001757">
    <property type="entry name" value="P_typ_ATPase"/>
</dbReference>
<dbReference type="Pfam" id="PF13246">
    <property type="entry name" value="Cation_ATPase"/>
    <property type="match status" value="1"/>
</dbReference>
<feature type="transmembrane region" description="Helical" evidence="9">
    <location>
        <begin position="284"/>
        <end position="309"/>
    </location>
</feature>